<dbReference type="InterPro" id="IPR009056">
    <property type="entry name" value="Cyt_c-like_dom"/>
</dbReference>
<dbReference type="EMBL" id="CP136920">
    <property type="protein sequence ID" value="WOO39420.1"/>
    <property type="molecule type" value="Genomic_DNA"/>
</dbReference>
<dbReference type="Gene3D" id="2.60.40.10">
    <property type="entry name" value="Immunoglobulins"/>
    <property type="match status" value="1"/>
</dbReference>
<keyword evidence="5 11" id="KW-0560">Oxidoreductase</keyword>
<keyword evidence="11" id="KW-0575">Peroxidase</keyword>
<dbReference type="RefSeq" id="WP_317831306.1">
    <property type="nucleotide sequence ID" value="NZ_CP136920.1"/>
</dbReference>
<dbReference type="PANTHER" id="PTHR30600:SF10">
    <property type="entry name" value="BLL6722 PROTEIN"/>
    <property type="match status" value="1"/>
</dbReference>
<accession>A0AAQ3QTY0</accession>
<dbReference type="Proteomes" id="UP001304300">
    <property type="component" value="Chromosome"/>
</dbReference>
<dbReference type="InterPro" id="IPR013783">
    <property type="entry name" value="Ig-like_fold"/>
</dbReference>
<dbReference type="GO" id="GO:0030313">
    <property type="term" value="C:cell envelope"/>
    <property type="evidence" value="ECO:0007669"/>
    <property type="project" value="UniProtKB-SubCell"/>
</dbReference>
<evidence type="ECO:0000256" key="8">
    <source>
        <dbReference type="SAM" id="MobiDB-lite"/>
    </source>
</evidence>
<evidence type="ECO:0000259" key="10">
    <source>
        <dbReference type="PROSITE" id="PS51007"/>
    </source>
</evidence>
<proteinExistence type="predicted"/>
<dbReference type="SUPFAM" id="SSF49265">
    <property type="entry name" value="Fibronectin type III"/>
    <property type="match status" value="1"/>
</dbReference>
<dbReference type="InterPro" id="IPR051395">
    <property type="entry name" value="Cytochrome_c_Peroxidase/MauG"/>
</dbReference>
<keyword evidence="4 9" id="KW-0732">Signal</keyword>
<dbReference type="Pfam" id="PF03150">
    <property type="entry name" value="CCP_MauG"/>
    <property type="match status" value="1"/>
</dbReference>
<name>A0AAQ3QTY0_9BACT</name>
<evidence type="ECO:0000256" key="6">
    <source>
        <dbReference type="ARBA" id="ARBA00023004"/>
    </source>
</evidence>
<feature type="chain" id="PRO_5042912395" evidence="9">
    <location>
        <begin position="24"/>
        <end position="791"/>
    </location>
</feature>
<feature type="domain" description="Cytochrome c" evidence="10">
    <location>
        <begin position="371"/>
        <end position="493"/>
    </location>
</feature>
<dbReference type="InterPro" id="IPR036909">
    <property type="entry name" value="Cyt_c-like_dom_sf"/>
</dbReference>
<dbReference type="KEGG" id="puo:RZN69_12415"/>
<evidence type="ECO:0000256" key="9">
    <source>
        <dbReference type="SAM" id="SignalP"/>
    </source>
</evidence>
<evidence type="ECO:0000256" key="1">
    <source>
        <dbReference type="ARBA" id="ARBA00004196"/>
    </source>
</evidence>
<keyword evidence="3 7" id="KW-0479">Metal-binding</keyword>
<organism evidence="11 12">
    <name type="scientific">Rubellicoccus peritrichatus</name>
    <dbReference type="NCBI Taxonomy" id="3080537"/>
    <lineage>
        <taxon>Bacteria</taxon>
        <taxon>Pseudomonadati</taxon>
        <taxon>Verrucomicrobiota</taxon>
        <taxon>Opitutia</taxon>
        <taxon>Puniceicoccales</taxon>
        <taxon>Cerasicoccaceae</taxon>
        <taxon>Rubellicoccus</taxon>
    </lineage>
</organism>
<reference evidence="11 12" key="1">
    <citation type="submission" date="2023-10" db="EMBL/GenBank/DDBJ databases">
        <title>Rubellicoccus peritrichatus gen. nov., sp. nov., isolated from an algae of coral reef tank.</title>
        <authorList>
            <person name="Luo J."/>
        </authorList>
    </citation>
    <scope>NUCLEOTIDE SEQUENCE [LARGE SCALE GENOMIC DNA]</scope>
    <source>
        <strain evidence="11 12">CR14</strain>
    </source>
</reference>
<sequence length="791" mass="85494">MQKAVYPFILLSFVLGLQPYTQAQNLDTPLGVEASDRDYTTKVMVRWEPVAYATTYRVYRNTVNDSANAVEIGSTESVRFFDTSAVAEQTYFYWVLAENGSDTSSLSANDTGVLANGNTTFDDESPLEPPVDPAGNALTGAKVALGKALFWEEQISSTRTMACGTCHAPTKGGVDLRGVLNDDRSTHPGPDGVFGTDDDITGSPGVILNNVAGLYEWSEVFEMSEQVTGRYPRPSINAGYTDTLFWDGRAGGELVDPLTDTTILANGAALESQALGPPVSDAEMSHIGSTWQDIIDRLNSVTPLALATDVPVALDAWIDDRSYPALFTEAFGDSEITASRVAMSIASYERTLFSDRTKYDRMLMEIENFTASENRGRNIFNGRGRCDTCHNGPAFTDGEFHHIGVRPIADGEDLGRFDVTGNNGDRGDFLTPGLRNVSLRGPFMHNGSIGTLTEVMEFYNRGGDFLSAANELVPRNLSANDIADLNAFMATLTDDRVTNELPPFDRPTLYTESDLMPNLFGAGASGSDGLTPQIAAIEPPLIGNPSFTLGVVDGRPGAVATFVLDTTEPPLGAIPGESEVEYHATTTLIGDGVTGEGSGSVSLSIPDDENLIGQTLYGRWYVVDADASSGIACSPSIVLTLFGDGGNIDEPGGDDTDDDTGGGDDGGDGDDTTPTVDTSILVANAAILSNDWYYSNWFESFYVGSYPWILQENLGWFYIVQDTIDPNLTEQDQTCWMYDLIGETWIWTGDSVYPFFFDASTDGGWRVFFVTEDGLFVFNNETQAFTERATL</sequence>
<evidence type="ECO:0000256" key="7">
    <source>
        <dbReference type="PROSITE-ProRule" id="PRU00433"/>
    </source>
</evidence>
<dbReference type="InterPro" id="IPR036116">
    <property type="entry name" value="FN3_sf"/>
</dbReference>
<evidence type="ECO:0000313" key="12">
    <source>
        <dbReference type="Proteomes" id="UP001304300"/>
    </source>
</evidence>
<evidence type="ECO:0000313" key="11">
    <source>
        <dbReference type="EMBL" id="WOO39420.1"/>
    </source>
</evidence>
<feature type="signal peptide" evidence="9">
    <location>
        <begin position="1"/>
        <end position="23"/>
    </location>
</feature>
<protein>
    <submittedName>
        <fullName evidence="11">Cytochrome c peroxidase</fullName>
        <ecNumber evidence="11">1.11.1.5</ecNumber>
    </submittedName>
</protein>
<dbReference type="Gene3D" id="1.10.760.10">
    <property type="entry name" value="Cytochrome c-like domain"/>
    <property type="match status" value="2"/>
</dbReference>
<dbReference type="GO" id="GO:0009055">
    <property type="term" value="F:electron transfer activity"/>
    <property type="evidence" value="ECO:0007669"/>
    <property type="project" value="InterPro"/>
</dbReference>
<keyword evidence="12" id="KW-1185">Reference proteome</keyword>
<dbReference type="PANTHER" id="PTHR30600">
    <property type="entry name" value="CYTOCHROME C PEROXIDASE-RELATED"/>
    <property type="match status" value="1"/>
</dbReference>
<keyword evidence="6 7" id="KW-0408">Iron</keyword>
<dbReference type="InterPro" id="IPR004852">
    <property type="entry name" value="Di-haem_cyt_c_peroxidsae"/>
</dbReference>
<evidence type="ECO:0000256" key="4">
    <source>
        <dbReference type="ARBA" id="ARBA00022729"/>
    </source>
</evidence>
<dbReference type="AlphaFoldDB" id="A0AAQ3QTY0"/>
<keyword evidence="2 7" id="KW-0349">Heme</keyword>
<evidence type="ECO:0000256" key="3">
    <source>
        <dbReference type="ARBA" id="ARBA00022723"/>
    </source>
</evidence>
<feature type="compositionally biased region" description="Acidic residues" evidence="8">
    <location>
        <begin position="651"/>
        <end position="671"/>
    </location>
</feature>
<evidence type="ECO:0000256" key="5">
    <source>
        <dbReference type="ARBA" id="ARBA00023002"/>
    </source>
</evidence>
<comment type="subcellular location">
    <subcellularLocation>
        <location evidence="1">Cell envelope</location>
    </subcellularLocation>
</comment>
<feature type="region of interest" description="Disordered" evidence="8">
    <location>
        <begin position="644"/>
        <end position="675"/>
    </location>
</feature>
<gene>
    <name evidence="11" type="ORF">RZN69_12415</name>
</gene>
<evidence type="ECO:0000256" key="2">
    <source>
        <dbReference type="ARBA" id="ARBA00022617"/>
    </source>
</evidence>
<dbReference type="GO" id="GO:0020037">
    <property type="term" value="F:heme binding"/>
    <property type="evidence" value="ECO:0007669"/>
    <property type="project" value="InterPro"/>
</dbReference>
<dbReference type="SUPFAM" id="SSF46626">
    <property type="entry name" value="Cytochrome c"/>
    <property type="match status" value="2"/>
</dbReference>
<dbReference type="PROSITE" id="PS51007">
    <property type="entry name" value="CYTC"/>
    <property type="match status" value="1"/>
</dbReference>
<dbReference type="GO" id="GO:0046872">
    <property type="term" value="F:metal ion binding"/>
    <property type="evidence" value="ECO:0007669"/>
    <property type="project" value="UniProtKB-KW"/>
</dbReference>
<dbReference type="EC" id="1.11.1.5" evidence="11"/>
<dbReference type="GO" id="GO:0004130">
    <property type="term" value="F:cytochrome-c peroxidase activity"/>
    <property type="evidence" value="ECO:0007669"/>
    <property type="project" value="UniProtKB-EC"/>
</dbReference>